<keyword evidence="1" id="KW-0472">Membrane</keyword>
<keyword evidence="1" id="KW-1133">Transmembrane helix</keyword>
<dbReference type="Proteomes" id="UP000549617">
    <property type="component" value="Unassembled WGS sequence"/>
</dbReference>
<proteinExistence type="predicted"/>
<reference evidence="2 3" key="1">
    <citation type="submission" date="2020-08" db="EMBL/GenBank/DDBJ databases">
        <title>Genomic Encyclopedia of Type Strains, Phase IV (KMG-IV): sequencing the most valuable type-strain genomes for metagenomic binning, comparative biology and taxonomic classification.</title>
        <authorList>
            <person name="Goeker M."/>
        </authorList>
    </citation>
    <scope>NUCLEOTIDE SEQUENCE [LARGE SCALE GENOMIC DNA]</scope>
    <source>
        <strain evidence="2 3">DSM 25079</strain>
    </source>
</reference>
<sequence length="134" mass="14326">MNSFRHQILRHRLLASWLVAMALMMKLLMPAGFMPLVSGGVMTVQICTGMGLQTVAVSIPGMAGETDPPAEQKQADQPCAFAGLWTPSLAAADPIQLALALAFIGLIAFRVVLRPSRSHDTRLRPPLRGPPATA</sequence>
<evidence type="ECO:0000313" key="2">
    <source>
        <dbReference type="EMBL" id="MBB5687410.1"/>
    </source>
</evidence>
<protein>
    <recommendedName>
        <fullName evidence="4">DUF2946 domain-containing protein</fullName>
    </recommendedName>
</protein>
<evidence type="ECO:0008006" key="4">
    <source>
        <dbReference type="Google" id="ProtNLM"/>
    </source>
</evidence>
<evidence type="ECO:0000313" key="3">
    <source>
        <dbReference type="Proteomes" id="UP000549617"/>
    </source>
</evidence>
<organism evidence="2 3">
    <name type="scientific">Sphingobium boeckii</name>
    <dbReference type="NCBI Taxonomy" id="1082345"/>
    <lineage>
        <taxon>Bacteria</taxon>
        <taxon>Pseudomonadati</taxon>
        <taxon>Pseudomonadota</taxon>
        <taxon>Alphaproteobacteria</taxon>
        <taxon>Sphingomonadales</taxon>
        <taxon>Sphingomonadaceae</taxon>
        <taxon>Sphingobium</taxon>
    </lineage>
</organism>
<gene>
    <name evidence="2" type="ORF">FHS49_003438</name>
</gene>
<name>A0A7W9EGS5_9SPHN</name>
<dbReference type="AlphaFoldDB" id="A0A7W9EGS5"/>
<feature type="transmembrane region" description="Helical" evidence="1">
    <location>
        <begin position="12"/>
        <end position="33"/>
    </location>
</feature>
<feature type="transmembrane region" description="Helical" evidence="1">
    <location>
        <begin position="95"/>
        <end position="113"/>
    </location>
</feature>
<evidence type="ECO:0000256" key="1">
    <source>
        <dbReference type="SAM" id="Phobius"/>
    </source>
</evidence>
<comment type="caution">
    <text evidence="2">The sequence shown here is derived from an EMBL/GenBank/DDBJ whole genome shotgun (WGS) entry which is preliminary data.</text>
</comment>
<keyword evidence="1" id="KW-0812">Transmembrane</keyword>
<dbReference type="RefSeq" id="WP_184020837.1">
    <property type="nucleotide sequence ID" value="NZ_JACIJC010000005.1"/>
</dbReference>
<keyword evidence="3" id="KW-1185">Reference proteome</keyword>
<dbReference type="EMBL" id="JACIJC010000005">
    <property type="protein sequence ID" value="MBB5687410.1"/>
    <property type="molecule type" value="Genomic_DNA"/>
</dbReference>
<accession>A0A7W9EGS5</accession>